<name>A0A3L7JW10_9BACI</name>
<dbReference type="Proteomes" id="UP000276770">
    <property type="component" value="Unassembled WGS sequence"/>
</dbReference>
<reference evidence="1 2" key="1">
    <citation type="submission" date="2018-10" db="EMBL/GenBank/DDBJ databases">
        <title>Falsibacillus sp. genome draft.</title>
        <authorList>
            <person name="Shi S."/>
        </authorList>
    </citation>
    <scope>NUCLEOTIDE SEQUENCE [LARGE SCALE GENOMIC DNA]</scope>
    <source>
        <strain evidence="1 2">GY 10110</strain>
    </source>
</reference>
<keyword evidence="2" id="KW-1185">Reference proteome</keyword>
<accession>A0A3L7JW10</accession>
<dbReference type="EMBL" id="RCVZ01000010">
    <property type="protein sequence ID" value="RLQ94299.1"/>
    <property type="molecule type" value="Genomic_DNA"/>
</dbReference>
<protein>
    <recommendedName>
        <fullName evidence="3">Aminoglycoside adenylyltransferase</fullName>
    </recommendedName>
</protein>
<dbReference type="InterPro" id="IPR019646">
    <property type="entry name" value="Aminoglyc_AdlTrfase"/>
</dbReference>
<proteinExistence type="predicted"/>
<sequence>MGNNEMKKCNDQLIKLSEISDLCHSLNINLWLRGGWAIDFLIGRISRAHEDIDLVIWARDKMILEKELDKMGFMRNAVSERQTDFSKDGVDVQFLYLTQVENGTIFPLGLPQWVWRADAMPTKLFHLNDISLYVLHPNQLLEEKHVYQQIGRKPRTKDIESINLLRAIIDSTFYD</sequence>
<dbReference type="Pfam" id="PF10706">
    <property type="entry name" value="Aminoglyc_resit"/>
    <property type="match status" value="1"/>
</dbReference>
<organism evidence="1 2">
    <name type="scientific">Falsibacillus albus</name>
    <dbReference type="NCBI Taxonomy" id="2478915"/>
    <lineage>
        <taxon>Bacteria</taxon>
        <taxon>Bacillati</taxon>
        <taxon>Bacillota</taxon>
        <taxon>Bacilli</taxon>
        <taxon>Bacillales</taxon>
        <taxon>Bacillaceae</taxon>
        <taxon>Falsibacillus</taxon>
    </lineage>
</organism>
<dbReference type="Gene3D" id="3.30.460.40">
    <property type="match status" value="1"/>
</dbReference>
<evidence type="ECO:0000313" key="1">
    <source>
        <dbReference type="EMBL" id="RLQ94299.1"/>
    </source>
</evidence>
<dbReference type="AlphaFoldDB" id="A0A3L7JW10"/>
<evidence type="ECO:0000313" key="2">
    <source>
        <dbReference type="Proteomes" id="UP000276770"/>
    </source>
</evidence>
<comment type="caution">
    <text evidence="1">The sequence shown here is derived from an EMBL/GenBank/DDBJ whole genome shotgun (WGS) entry which is preliminary data.</text>
</comment>
<gene>
    <name evidence="1" type="ORF">D9X91_14670</name>
</gene>
<dbReference type="OrthoDB" id="9800567at2"/>
<evidence type="ECO:0008006" key="3">
    <source>
        <dbReference type="Google" id="ProtNLM"/>
    </source>
</evidence>